<dbReference type="STRING" id="29845.A0A1V6RAJ1"/>
<keyword evidence="2" id="KW-1185">Reference proteome</keyword>
<dbReference type="EMBL" id="MDYP01000075">
    <property type="protein sequence ID" value="OQD98202.1"/>
    <property type="molecule type" value="Genomic_DNA"/>
</dbReference>
<proteinExistence type="predicted"/>
<evidence type="ECO:0000313" key="1">
    <source>
        <dbReference type="EMBL" id="OQD98202.1"/>
    </source>
</evidence>
<organism evidence="1 2">
    <name type="scientific">Penicillium vulpinum</name>
    <dbReference type="NCBI Taxonomy" id="29845"/>
    <lineage>
        <taxon>Eukaryota</taxon>
        <taxon>Fungi</taxon>
        <taxon>Dikarya</taxon>
        <taxon>Ascomycota</taxon>
        <taxon>Pezizomycotina</taxon>
        <taxon>Eurotiomycetes</taxon>
        <taxon>Eurotiomycetidae</taxon>
        <taxon>Eurotiales</taxon>
        <taxon>Aspergillaceae</taxon>
        <taxon>Penicillium</taxon>
    </lineage>
</organism>
<sequence length="114" mass="12964">MEPQPETFHLFGGLFVSDPQRCLLPEDQSLVNRVIALMRDFEQALPDIDSAHQRLVNDDITWWRTKNVERPEEYIVRPSGSLAASVACILFNPTFSVKDPCLKKTFDLSKATIS</sequence>
<accession>A0A1V6RAJ1</accession>
<gene>
    <name evidence="1" type="ORF">PENVUL_c075G01207</name>
</gene>
<evidence type="ECO:0000313" key="2">
    <source>
        <dbReference type="Proteomes" id="UP000191518"/>
    </source>
</evidence>
<protein>
    <submittedName>
        <fullName evidence="1">Uncharacterized protein</fullName>
    </submittedName>
</protein>
<dbReference type="Proteomes" id="UP000191518">
    <property type="component" value="Unassembled WGS sequence"/>
</dbReference>
<comment type="caution">
    <text evidence="1">The sequence shown here is derived from an EMBL/GenBank/DDBJ whole genome shotgun (WGS) entry which is preliminary data.</text>
</comment>
<reference evidence="2" key="1">
    <citation type="journal article" date="2017" name="Nat. Microbiol.">
        <title>Global analysis of biosynthetic gene clusters reveals vast potential of secondary metabolite production in Penicillium species.</title>
        <authorList>
            <person name="Nielsen J.C."/>
            <person name="Grijseels S."/>
            <person name="Prigent S."/>
            <person name="Ji B."/>
            <person name="Dainat J."/>
            <person name="Nielsen K.F."/>
            <person name="Frisvad J.C."/>
            <person name="Workman M."/>
            <person name="Nielsen J."/>
        </authorList>
    </citation>
    <scope>NUCLEOTIDE SEQUENCE [LARGE SCALE GENOMIC DNA]</scope>
    <source>
        <strain evidence="2">IBT 29486</strain>
    </source>
</reference>
<name>A0A1V6RAJ1_9EURO</name>
<dbReference type="AlphaFoldDB" id="A0A1V6RAJ1"/>